<dbReference type="Gene3D" id="3.30.70.240">
    <property type="match status" value="1"/>
</dbReference>
<dbReference type="Pfam" id="PF09377">
    <property type="entry name" value="SBDS_domain_II"/>
    <property type="match status" value="1"/>
</dbReference>
<evidence type="ECO:0000259" key="2">
    <source>
        <dbReference type="Pfam" id="PF01172"/>
    </source>
</evidence>
<organism evidence="4 5">
    <name type="scientific">Candidatus Parvarchaeum acidiphilum ARMAN-4</name>
    <dbReference type="NCBI Taxonomy" id="662760"/>
    <lineage>
        <taxon>Archaea</taxon>
        <taxon>Candidatus Parvarchaeota</taxon>
        <taxon>Candidatus Parvarchaeum</taxon>
    </lineage>
</organism>
<proteinExistence type="inferred from homology"/>
<feature type="domain" description="Ribosome maturation protein SDO1/SBDS N-terminal" evidence="2">
    <location>
        <begin position="5"/>
        <end position="85"/>
    </location>
</feature>
<dbReference type="InterPro" id="IPR002140">
    <property type="entry name" value="Sdo1/SBDS"/>
</dbReference>
<dbReference type="InterPro" id="IPR039100">
    <property type="entry name" value="Sdo1/SBDS-like"/>
</dbReference>
<dbReference type="NCBIfam" id="TIGR00291">
    <property type="entry name" value="RNA_SBDS"/>
    <property type="match status" value="1"/>
</dbReference>
<evidence type="ECO:0000256" key="1">
    <source>
        <dbReference type="ARBA" id="ARBA00007433"/>
    </source>
</evidence>
<dbReference type="Pfam" id="PF01172">
    <property type="entry name" value="SBDS_N"/>
    <property type="match status" value="1"/>
</dbReference>
<dbReference type="Proteomes" id="UP000009375">
    <property type="component" value="Unassembled WGS sequence"/>
</dbReference>
<dbReference type="Gene3D" id="1.10.10.900">
    <property type="entry name" value="SBDS protein C-terminal domain, subdomain 1"/>
    <property type="match status" value="1"/>
</dbReference>
<dbReference type="EMBL" id="GG730062">
    <property type="protein sequence ID" value="EEZ92656.1"/>
    <property type="molecule type" value="Genomic_DNA"/>
</dbReference>
<dbReference type="InterPro" id="IPR037188">
    <property type="entry name" value="Sdo1/SBDS_central_sf"/>
</dbReference>
<dbReference type="SUPFAM" id="SSF89895">
    <property type="entry name" value="FYSH domain"/>
    <property type="match status" value="1"/>
</dbReference>
<feature type="domain" description="Ribosome maturation protein SDO1/SBDS central" evidence="3">
    <location>
        <begin position="96"/>
        <end position="155"/>
    </location>
</feature>
<evidence type="ECO:0000313" key="5">
    <source>
        <dbReference type="Proteomes" id="UP000009375"/>
    </source>
</evidence>
<evidence type="ECO:0000259" key="3">
    <source>
        <dbReference type="Pfam" id="PF09377"/>
    </source>
</evidence>
<dbReference type="AlphaFoldDB" id="D2EG61"/>
<dbReference type="InterPro" id="IPR019783">
    <property type="entry name" value="SDO1/SBDS_N"/>
</dbReference>
<dbReference type="Gene3D" id="3.30.1250.10">
    <property type="entry name" value="Ribosome maturation protein SBDS, N-terminal domain"/>
    <property type="match status" value="1"/>
</dbReference>
<dbReference type="GO" id="GO:0042256">
    <property type="term" value="P:cytosolic ribosome assembly"/>
    <property type="evidence" value="ECO:0007669"/>
    <property type="project" value="InterPro"/>
</dbReference>
<accession>D2EG61</accession>
<dbReference type="InterPro" id="IPR018978">
    <property type="entry name" value="SDO1/SBDS_central"/>
</dbReference>
<protein>
    <submittedName>
        <fullName evidence="4">Shwachman-Bodian-Diamond syndrome protein</fullName>
    </submittedName>
</protein>
<reference evidence="4 5" key="1">
    <citation type="journal article" date="2010" name="Proc. Natl. Acad. Sci. U.S.A.">
        <title>Enigmatic, ultrasmall, uncultivated Archaea.</title>
        <authorList>
            <person name="Baker B.J."/>
            <person name="Comolli L.R."/>
            <person name="Dick G.J."/>
            <person name="Hauser L.J."/>
            <person name="Hyatt D."/>
            <person name="Dill B.D."/>
            <person name="Land M.L."/>
            <person name="Verberkmoes N.C."/>
            <person name="Hettich R.L."/>
            <person name="Banfield J.F."/>
        </authorList>
    </citation>
    <scope>NUCLEOTIDE SEQUENCE [LARGE SCALE GENOMIC DNA]</scope>
</reference>
<dbReference type="InterPro" id="IPR036786">
    <property type="entry name" value="Ribosome_mat_SBDS_N_sf"/>
</dbReference>
<dbReference type="PANTHER" id="PTHR10927">
    <property type="entry name" value="RIBOSOME MATURATION PROTEIN SBDS"/>
    <property type="match status" value="1"/>
</dbReference>
<evidence type="ECO:0000313" key="4">
    <source>
        <dbReference type="EMBL" id="EEZ92656.1"/>
    </source>
</evidence>
<dbReference type="PANTHER" id="PTHR10927:SF4">
    <property type="entry name" value="RIBOSOME MATURATION PROTEIN SDO1 HOMOLOG"/>
    <property type="match status" value="1"/>
</dbReference>
<dbReference type="InterPro" id="IPR035647">
    <property type="entry name" value="EFG_III/V"/>
</dbReference>
<dbReference type="SUPFAM" id="SSF109728">
    <property type="entry name" value="Hypothetical protein AF0491, middle domain"/>
    <property type="match status" value="1"/>
</dbReference>
<dbReference type="SUPFAM" id="SSF54980">
    <property type="entry name" value="EF-G C-terminal domain-like"/>
    <property type="match status" value="1"/>
</dbReference>
<name>D2EG61_PARA4</name>
<gene>
    <name evidence="4" type="ORF">BJBARM4_0754</name>
</gene>
<comment type="similarity">
    <text evidence="1">Belongs to the SDO1/SBDS family.</text>
</comment>
<sequence length="224" mass="25563">MVDRVTAKLEKNGKRYEIEVDCEKAMDIKEGRSEDVDSALLVEKVFKDIKKGEVAGNLQKELGTDDIRKLALKIIKEGEVQLSTAYKQKKSEMLKKRIVDKIAGMAIDLNTNLPIPKQRIEIAMQQVHHNFDINKPEKDQFEEVLIKLKKILPIKLGEFNYSIDVPIQYANDAMLYLKRLTNIKDSTRNDNSLVVNFSVKAGNENELLSKLKSITHGNLNIKKI</sequence>